<dbReference type="PANTHER" id="PTHR48102:SF7">
    <property type="entry name" value="ATP-DEPENDENT CLP PROTEASE ATP-BINDING SUBUNIT CLPX-LIKE, MITOCHONDRIAL"/>
    <property type="match status" value="1"/>
</dbReference>
<organism evidence="4 5">
    <name type="scientific">Cherax quadricarinatus</name>
    <name type="common">Australian red claw crayfish</name>
    <dbReference type="NCBI Taxonomy" id="27406"/>
    <lineage>
        <taxon>Eukaryota</taxon>
        <taxon>Metazoa</taxon>
        <taxon>Ecdysozoa</taxon>
        <taxon>Arthropoda</taxon>
        <taxon>Crustacea</taxon>
        <taxon>Multicrustacea</taxon>
        <taxon>Malacostraca</taxon>
        <taxon>Eumalacostraca</taxon>
        <taxon>Eucarida</taxon>
        <taxon>Decapoda</taxon>
        <taxon>Pleocyemata</taxon>
        <taxon>Astacidea</taxon>
        <taxon>Parastacoidea</taxon>
        <taxon>Parastacidae</taxon>
        <taxon>Cherax</taxon>
    </lineage>
</organism>
<dbReference type="Pfam" id="PF10431">
    <property type="entry name" value="ClpB_D2-small"/>
    <property type="match status" value="1"/>
</dbReference>
<accession>A0AAW0WCQ8</accession>
<dbReference type="InterPro" id="IPR019489">
    <property type="entry name" value="Clp_ATPase_C"/>
</dbReference>
<evidence type="ECO:0000313" key="5">
    <source>
        <dbReference type="Proteomes" id="UP001445076"/>
    </source>
</evidence>
<dbReference type="PANTHER" id="PTHR48102">
    <property type="entry name" value="ATP-DEPENDENT CLP PROTEASE ATP-BINDING SUBUNIT CLPX-LIKE, MITOCHONDRIAL-RELATED"/>
    <property type="match status" value="1"/>
</dbReference>
<dbReference type="FunFam" id="1.10.8.60:FF:000002">
    <property type="entry name" value="ATP-dependent Clp protease ATP-binding subunit ClpX"/>
    <property type="match status" value="1"/>
</dbReference>
<reference evidence="4 5" key="1">
    <citation type="journal article" date="2024" name="BMC Genomics">
        <title>Genome assembly of redclaw crayfish (Cherax quadricarinatus) provides insights into its immune adaptation and hypoxia tolerance.</title>
        <authorList>
            <person name="Liu Z."/>
            <person name="Zheng J."/>
            <person name="Li H."/>
            <person name="Fang K."/>
            <person name="Wang S."/>
            <person name="He J."/>
            <person name="Zhou D."/>
            <person name="Weng S."/>
            <person name="Chi M."/>
            <person name="Gu Z."/>
            <person name="He J."/>
            <person name="Li F."/>
            <person name="Wang M."/>
        </authorList>
    </citation>
    <scope>NUCLEOTIDE SEQUENCE [LARGE SCALE GENOMIC DNA]</scope>
    <source>
        <strain evidence="4">ZL_2023a</strain>
    </source>
</reference>
<evidence type="ECO:0000313" key="4">
    <source>
        <dbReference type="EMBL" id="KAK8729851.1"/>
    </source>
</evidence>
<dbReference type="GO" id="GO:0005759">
    <property type="term" value="C:mitochondrial matrix"/>
    <property type="evidence" value="ECO:0007669"/>
    <property type="project" value="TreeGrafter"/>
</dbReference>
<dbReference type="AlphaFoldDB" id="A0AAW0WCQ8"/>
<protein>
    <recommendedName>
        <fullName evidence="3">Clp ATPase C-terminal domain-containing protein</fullName>
    </recommendedName>
</protein>
<comment type="caution">
    <text evidence="4">The sequence shown here is derived from an EMBL/GenBank/DDBJ whole genome shotgun (WGS) entry which is preliminary data.</text>
</comment>
<gene>
    <name evidence="4" type="ORF">OTU49_008355</name>
</gene>
<dbReference type="GO" id="GO:0016887">
    <property type="term" value="F:ATP hydrolysis activity"/>
    <property type="evidence" value="ECO:0007669"/>
    <property type="project" value="TreeGrafter"/>
</dbReference>
<dbReference type="Proteomes" id="UP001445076">
    <property type="component" value="Unassembled WGS sequence"/>
</dbReference>
<evidence type="ECO:0000256" key="1">
    <source>
        <dbReference type="ARBA" id="ARBA00022741"/>
    </source>
</evidence>
<dbReference type="InterPro" id="IPR050052">
    <property type="entry name" value="ATP-dep_Clp_protease_ClpX"/>
</dbReference>
<dbReference type="SMART" id="SM01086">
    <property type="entry name" value="ClpB_D2-small"/>
    <property type="match status" value="1"/>
</dbReference>
<dbReference type="InterPro" id="IPR027417">
    <property type="entry name" value="P-loop_NTPase"/>
</dbReference>
<dbReference type="EMBL" id="JARKIK010000066">
    <property type="protein sequence ID" value="KAK8729851.1"/>
    <property type="molecule type" value="Genomic_DNA"/>
</dbReference>
<name>A0AAW0WCQ8_CHEQU</name>
<proteinExistence type="predicted"/>
<evidence type="ECO:0000259" key="3">
    <source>
        <dbReference type="SMART" id="SM01086"/>
    </source>
</evidence>
<keyword evidence="5" id="KW-1185">Reference proteome</keyword>
<feature type="domain" description="Clp ATPase C-terminal" evidence="3">
    <location>
        <begin position="18"/>
        <end position="112"/>
    </location>
</feature>
<dbReference type="Gene3D" id="1.10.8.60">
    <property type="match status" value="1"/>
</dbReference>
<evidence type="ECO:0000256" key="2">
    <source>
        <dbReference type="ARBA" id="ARBA00022840"/>
    </source>
</evidence>
<dbReference type="GO" id="GO:0051603">
    <property type="term" value="P:proteolysis involved in protein catabolic process"/>
    <property type="evidence" value="ECO:0007669"/>
    <property type="project" value="TreeGrafter"/>
</dbReference>
<keyword evidence="2" id="KW-0067">ATP-binding</keyword>
<dbReference type="SUPFAM" id="SSF52540">
    <property type="entry name" value="P-loop containing nucleoside triphosphate hydrolases"/>
    <property type="match status" value="1"/>
</dbReference>
<keyword evidence="1" id="KW-0547">Nucleotide-binding</keyword>
<sequence length="133" mass="14683">MIPEFVGRFPVLVPFHSLTGSMLVKILTEPKNALVPQFQMLFGMDKVELSFTLDAMEAISHQAMERKTGARGLRAIMENLLLDAMFEVPGSDIVSVHLTAEAVRGEASPIYIHGQPVMSEDDQEEEQALAQAK</sequence>
<dbReference type="GO" id="GO:0005524">
    <property type="term" value="F:ATP binding"/>
    <property type="evidence" value="ECO:0007669"/>
    <property type="project" value="UniProtKB-KW"/>
</dbReference>